<protein>
    <recommendedName>
        <fullName evidence="5">MYND-type domain-containing protein</fullName>
    </recommendedName>
</protein>
<dbReference type="InParanoid" id="A0A165J4W9"/>
<dbReference type="Proteomes" id="UP000077266">
    <property type="component" value="Unassembled WGS sequence"/>
</dbReference>
<keyword evidence="1" id="KW-0479">Metal-binding</keyword>
<accession>A0A165J4W9</accession>
<dbReference type="OrthoDB" id="9922773at2759"/>
<dbReference type="EMBL" id="KV425974">
    <property type="protein sequence ID" value="KZV94335.1"/>
    <property type="molecule type" value="Genomic_DNA"/>
</dbReference>
<dbReference type="Gene3D" id="6.10.140.2220">
    <property type="match status" value="1"/>
</dbReference>
<proteinExistence type="predicted"/>
<organism evidence="6 7">
    <name type="scientific">Exidia glandulosa HHB12029</name>
    <dbReference type="NCBI Taxonomy" id="1314781"/>
    <lineage>
        <taxon>Eukaryota</taxon>
        <taxon>Fungi</taxon>
        <taxon>Dikarya</taxon>
        <taxon>Basidiomycota</taxon>
        <taxon>Agaricomycotina</taxon>
        <taxon>Agaricomycetes</taxon>
        <taxon>Auriculariales</taxon>
        <taxon>Exidiaceae</taxon>
        <taxon>Exidia</taxon>
    </lineage>
</organism>
<evidence type="ECO:0000313" key="7">
    <source>
        <dbReference type="Proteomes" id="UP000077266"/>
    </source>
</evidence>
<dbReference type="PROSITE" id="PS50865">
    <property type="entry name" value="ZF_MYND_2"/>
    <property type="match status" value="1"/>
</dbReference>
<dbReference type="SUPFAM" id="SSF144232">
    <property type="entry name" value="HIT/MYND zinc finger-like"/>
    <property type="match status" value="1"/>
</dbReference>
<evidence type="ECO:0000256" key="3">
    <source>
        <dbReference type="ARBA" id="ARBA00022833"/>
    </source>
</evidence>
<evidence type="ECO:0000256" key="4">
    <source>
        <dbReference type="PROSITE-ProRule" id="PRU00134"/>
    </source>
</evidence>
<evidence type="ECO:0000256" key="2">
    <source>
        <dbReference type="ARBA" id="ARBA00022771"/>
    </source>
</evidence>
<keyword evidence="7" id="KW-1185">Reference proteome</keyword>
<dbReference type="GO" id="GO:0008270">
    <property type="term" value="F:zinc ion binding"/>
    <property type="evidence" value="ECO:0007669"/>
    <property type="project" value="UniProtKB-KW"/>
</dbReference>
<evidence type="ECO:0000256" key="1">
    <source>
        <dbReference type="ARBA" id="ARBA00022723"/>
    </source>
</evidence>
<gene>
    <name evidence="6" type="ORF">EXIGLDRAFT_835036</name>
</gene>
<evidence type="ECO:0000259" key="5">
    <source>
        <dbReference type="PROSITE" id="PS50865"/>
    </source>
</evidence>
<evidence type="ECO:0000313" key="6">
    <source>
        <dbReference type="EMBL" id="KZV94335.1"/>
    </source>
</evidence>
<dbReference type="AlphaFoldDB" id="A0A165J4W9"/>
<dbReference type="PROSITE" id="PS01360">
    <property type="entry name" value="ZF_MYND_1"/>
    <property type="match status" value="1"/>
</dbReference>
<dbReference type="Pfam" id="PF01753">
    <property type="entry name" value="zf-MYND"/>
    <property type="match status" value="1"/>
</dbReference>
<feature type="domain" description="MYND-type" evidence="5">
    <location>
        <begin position="4"/>
        <end position="45"/>
    </location>
</feature>
<sequence>MVKCYYCNTTIPAGEVKRCGRCRLVTYCSKNCQTISWKASHKANCRPHPSLLLPNGGVRSDKPAKGTDERLQLDIDMALSSWLAKWRTVFQINTTLALDFAHNPPDYGVTHCLYLIVEPLEEDLAKCKKYRLVEASIASVADLDAKFPEFGGIVDDTNDTLRVRFVLQLRDMPEYGCTPLRMRRVQWSDLNILRFRDGPKGDGAADKFSEFHKLDPQTGEPIWAVMLKHAVETMEAEEATRKYGMARG</sequence>
<keyword evidence="2 4" id="KW-0863">Zinc-finger</keyword>
<keyword evidence="3" id="KW-0862">Zinc</keyword>
<reference evidence="6 7" key="1">
    <citation type="journal article" date="2016" name="Mol. Biol. Evol.">
        <title>Comparative Genomics of Early-Diverging Mushroom-Forming Fungi Provides Insights into the Origins of Lignocellulose Decay Capabilities.</title>
        <authorList>
            <person name="Nagy L.G."/>
            <person name="Riley R."/>
            <person name="Tritt A."/>
            <person name="Adam C."/>
            <person name="Daum C."/>
            <person name="Floudas D."/>
            <person name="Sun H."/>
            <person name="Yadav J.S."/>
            <person name="Pangilinan J."/>
            <person name="Larsson K.H."/>
            <person name="Matsuura K."/>
            <person name="Barry K."/>
            <person name="Labutti K."/>
            <person name="Kuo R."/>
            <person name="Ohm R.A."/>
            <person name="Bhattacharya S.S."/>
            <person name="Shirouzu T."/>
            <person name="Yoshinaga Y."/>
            <person name="Martin F.M."/>
            <person name="Grigoriev I.V."/>
            <person name="Hibbett D.S."/>
        </authorList>
    </citation>
    <scope>NUCLEOTIDE SEQUENCE [LARGE SCALE GENOMIC DNA]</scope>
    <source>
        <strain evidence="6 7">HHB12029</strain>
    </source>
</reference>
<dbReference type="InterPro" id="IPR002893">
    <property type="entry name" value="Znf_MYND"/>
</dbReference>
<name>A0A165J4W9_EXIGL</name>